<dbReference type="CDD" id="cd00590">
    <property type="entry name" value="RRM_SF"/>
    <property type="match status" value="1"/>
</dbReference>
<evidence type="ECO:0000259" key="8">
    <source>
        <dbReference type="PROSITE" id="PS50102"/>
    </source>
</evidence>
<evidence type="ECO:0000256" key="4">
    <source>
        <dbReference type="ARBA" id="ARBA00022884"/>
    </source>
</evidence>
<evidence type="ECO:0000256" key="3">
    <source>
        <dbReference type="ARBA" id="ARBA00022737"/>
    </source>
</evidence>
<dbReference type="PANTHER" id="PTHR23003:SF62">
    <property type="entry name" value="SERINE_ARGININE (SR)-TYPE SHUTTLING MRNA BINDING PROTEIN NPL3"/>
    <property type="match status" value="1"/>
</dbReference>
<evidence type="ECO:0000256" key="5">
    <source>
        <dbReference type="ARBA" id="ARBA00023242"/>
    </source>
</evidence>
<dbReference type="EMBL" id="MCGR01000072">
    <property type="protein sequence ID" value="ORY61183.1"/>
    <property type="molecule type" value="Genomic_DNA"/>
</dbReference>
<proteinExistence type="predicted"/>
<dbReference type="PROSITE" id="PS50102">
    <property type="entry name" value="RRM"/>
    <property type="match status" value="1"/>
</dbReference>
<evidence type="ECO:0000256" key="6">
    <source>
        <dbReference type="PROSITE-ProRule" id="PRU00176"/>
    </source>
</evidence>
<comment type="subcellular location">
    <subcellularLocation>
        <location evidence="1">Nucleus</location>
    </subcellularLocation>
</comment>
<dbReference type="InterPro" id="IPR000504">
    <property type="entry name" value="RRM_dom"/>
</dbReference>
<keyword evidence="5" id="KW-0539">Nucleus</keyword>
<dbReference type="AlphaFoldDB" id="A0A1Y2DPG6"/>
<feature type="domain" description="RRM" evidence="8">
    <location>
        <begin position="14"/>
        <end position="87"/>
    </location>
</feature>
<dbReference type="SMART" id="SM00360">
    <property type="entry name" value="RRM"/>
    <property type="match status" value="2"/>
</dbReference>
<feature type="compositionally biased region" description="Basic and acidic residues" evidence="7">
    <location>
        <begin position="163"/>
        <end position="213"/>
    </location>
</feature>
<organism evidence="9 10">
    <name type="scientific">Leucosporidium creatinivorum</name>
    <dbReference type="NCBI Taxonomy" id="106004"/>
    <lineage>
        <taxon>Eukaryota</taxon>
        <taxon>Fungi</taxon>
        <taxon>Dikarya</taxon>
        <taxon>Basidiomycota</taxon>
        <taxon>Pucciniomycotina</taxon>
        <taxon>Microbotryomycetes</taxon>
        <taxon>Leucosporidiales</taxon>
        <taxon>Leucosporidium</taxon>
    </lineage>
</organism>
<evidence type="ECO:0000313" key="10">
    <source>
        <dbReference type="Proteomes" id="UP000193467"/>
    </source>
</evidence>
<evidence type="ECO:0000313" key="9">
    <source>
        <dbReference type="EMBL" id="ORY61183.1"/>
    </source>
</evidence>
<reference evidence="9 10" key="1">
    <citation type="submission" date="2016-07" db="EMBL/GenBank/DDBJ databases">
        <title>Pervasive Adenine N6-methylation of Active Genes in Fungi.</title>
        <authorList>
            <consortium name="DOE Joint Genome Institute"/>
            <person name="Mondo S.J."/>
            <person name="Dannebaum R.O."/>
            <person name="Kuo R.C."/>
            <person name="Labutti K."/>
            <person name="Haridas S."/>
            <person name="Kuo A."/>
            <person name="Salamov A."/>
            <person name="Ahrendt S.R."/>
            <person name="Lipzen A."/>
            <person name="Sullivan W."/>
            <person name="Andreopoulos W.B."/>
            <person name="Clum A."/>
            <person name="Lindquist E."/>
            <person name="Daum C."/>
            <person name="Ramamoorthy G.K."/>
            <person name="Gryganskyi A."/>
            <person name="Culley D."/>
            <person name="Magnuson J.K."/>
            <person name="James T.Y."/>
            <person name="O'Malley M.A."/>
            <person name="Stajich J.E."/>
            <person name="Spatafora J.W."/>
            <person name="Visel A."/>
            <person name="Grigoriev I.V."/>
        </authorList>
    </citation>
    <scope>NUCLEOTIDE SEQUENCE [LARGE SCALE GENOMIC DNA]</scope>
    <source>
        <strain evidence="9 10">62-1032</strain>
    </source>
</reference>
<dbReference type="OrthoDB" id="1099063at2759"/>
<dbReference type="InterPro" id="IPR035979">
    <property type="entry name" value="RBD_domain_sf"/>
</dbReference>
<dbReference type="Pfam" id="PF00076">
    <property type="entry name" value="RRM_1"/>
    <property type="match status" value="2"/>
</dbReference>
<dbReference type="GO" id="GO:0006397">
    <property type="term" value="P:mRNA processing"/>
    <property type="evidence" value="ECO:0007669"/>
    <property type="project" value="UniProtKB-KW"/>
</dbReference>
<dbReference type="GO" id="GO:0003729">
    <property type="term" value="F:mRNA binding"/>
    <property type="evidence" value="ECO:0007669"/>
    <property type="project" value="TreeGrafter"/>
</dbReference>
<dbReference type="SUPFAM" id="SSF54928">
    <property type="entry name" value="RNA-binding domain, RBD"/>
    <property type="match status" value="1"/>
</dbReference>
<evidence type="ECO:0000256" key="1">
    <source>
        <dbReference type="ARBA" id="ARBA00004123"/>
    </source>
</evidence>
<accession>A0A1Y2DPG6</accession>
<dbReference type="InterPro" id="IPR012677">
    <property type="entry name" value="Nucleotide-bd_a/b_plait_sf"/>
</dbReference>
<keyword evidence="3" id="KW-0677">Repeat</keyword>
<dbReference type="GO" id="GO:0005634">
    <property type="term" value="C:nucleus"/>
    <property type="evidence" value="ECO:0007669"/>
    <property type="project" value="UniProtKB-SubCell"/>
</dbReference>
<dbReference type="PANTHER" id="PTHR23003">
    <property type="entry name" value="RNA RECOGNITION MOTIF RRM DOMAIN CONTAINING PROTEIN"/>
    <property type="match status" value="1"/>
</dbReference>
<keyword evidence="4 6" id="KW-0694">RNA-binding</keyword>
<protein>
    <recommendedName>
        <fullName evidence="8">RRM domain-containing protein</fullName>
    </recommendedName>
</protein>
<sequence>MPTQTRRLSTPSGRRLYVGRLPPDCEKRQIEDLFSPVGDIIDIRVLGGFAFVEFERIRDAERAVRDLHGQQFEGAEGVKLTIYSRSQDLKDLGREVGVVTFADLDRNDPCEYIEFGTRDSAEKAIRDLDRMTFRGSKIYVTDADESSSRSHRRDSGYSSRSTYGDDRHSRNEHDRDDYTRDPRKDRSKYDDYGGGRERDRSRSPAPRARERSRSPVRSGGGGGGGTEAEDGW</sequence>
<name>A0A1Y2DPG6_9BASI</name>
<dbReference type="GO" id="GO:0005737">
    <property type="term" value="C:cytoplasm"/>
    <property type="evidence" value="ECO:0007669"/>
    <property type="project" value="TreeGrafter"/>
</dbReference>
<feature type="region of interest" description="Disordered" evidence="7">
    <location>
        <begin position="141"/>
        <end position="232"/>
    </location>
</feature>
<dbReference type="InParanoid" id="A0A1Y2DPG6"/>
<gene>
    <name evidence="9" type="ORF">BCR35DRAFT_322492</name>
</gene>
<keyword evidence="10" id="KW-1185">Reference proteome</keyword>
<comment type="caution">
    <text evidence="9">The sequence shown here is derived from an EMBL/GenBank/DDBJ whole genome shotgun (WGS) entry which is preliminary data.</text>
</comment>
<dbReference type="Proteomes" id="UP000193467">
    <property type="component" value="Unassembled WGS sequence"/>
</dbReference>
<evidence type="ECO:0000256" key="2">
    <source>
        <dbReference type="ARBA" id="ARBA00022664"/>
    </source>
</evidence>
<dbReference type="Gene3D" id="3.30.70.330">
    <property type="match status" value="2"/>
</dbReference>
<keyword evidence="2" id="KW-0507">mRNA processing</keyword>
<dbReference type="STRING" id="106004.A0A1Y2DPG6"/>
<dbReference type="InterPro" id="IPR050374">
    <property type="entry name" value="RRT5_SRSF_SR"/>
</dbReference>
<evidence type="ECO:0000256" key="7">
    <source>
        <dbReference type="SAM" id="MobiDB-lite"/>
    </source>
</evidence>